<evidence type="ECO:0000256" key="1">
    <source>
        <dbReference type="ARBA" id="ARBA00023122"/>
    </source>
</evidence>
<sequence>MKNKLINKIESYDNLDLQTKKAETDGDIMDIAAKDVVTAPQSSSIIEIANLMSKNDFRRIPITDPGSGKLLGIVTTMDILDFFGGGKKYNIITDKHKGNFLSAINAPIKEIMTVGVKTMTNTDTIVDTTTLMLEEGIGGLPIINNDEKIVGIVTEGDIVKKLGKLCADLEVQDIMATNVITTTPGTPIEGIAKIMVRNSLRRVPIVGEDQESQSKEEKLLGFVTASDILKYIGDHKLFAKLFSNEGEDVVKVTADQLMIKDVITVSKYDKLGYVADLMFESNIRGLPVVDEDSGKIIGIVTIRDLIKAVVQ</sequence>
<feature type="domain" description="CBS" evidence="3">
    <location>
        <begin position="32"/>
        <end position="89"/>
    </location>
</feature>
<dbReference type="Pfam" id="PF00571">
    <property type="entry name" value="CBS"/>
    <property type="match status" value="4"/>
</dbReference>
<dbReference type="InterPro" id="IPR000644">
    <property type="entry name" value="CBS_dom"/>
</dbReference>
<evidence type="ECO:0000259" key="3">
    <source>
        <dbReference type="PROSITE" id="PS51371"/>
    </source>
</evidence>
<keyword evidence="1 2" id="KW-0129">CBS domain</keyword>
<dbReference type="GeneID" id="3855903"/>
<dbReference type="PROSITE" id="PS51371">
    <property type="entry name" value="CBS"/>
    <property type="match status" value="4"/>
</dbReference>
<dbReference type="InterPro" id="IPR051257">
    <property type="entry name" value="Diverse_CBS-Domain"/>
</dbReference>
<evidence type="ECO:0000256" key="2">
    <source>
        <dbReference type="PROSITE-ProRule" id="PRU00703"/>
    </source>
</evidence>
<dbReference type="Gene3D" id="3.10.580.10">
    <property type="entry name" value="CBS-domain"/>
    <property type="match status" value="2"/>
</dbReference>
<organism evidence="4 5">
    <name type="scientific">Methanosphaera stadtmanae</name>
    <dbReference type="NCBI Taxonomy" id="2317"/>
    <lineage>
        <taxon>Archaea</taxon>
        <taxon>Methanobacteriati</taxon>
        <taxon>Methanobacteriota</taxon>
        <taxon>Methanomada group</taxon>
        <taxon>Methanobacteria</taxon>
        <taxon>Methanobacteriales</taxon>
        <taxon>Methanobacteriaceae</taxon>
        <taxon>Methanosphaera</taxon>
    </lineage>
</organism>
<evidence type="ECO:0000313" key="5">
    <source>
        <dbReference type="Proteomes" id="UP000248557"/>
    </source>
</evidence>
<evidence type="ECO:0000313" key="4">
    <source>
        <dbReference type="EMBL" id="RAP02498.1"/>
    </source>
</evidence>
<proteinExistence type="predicted"/>
<dbReference type="AlphaFoldDB" id="A0A328Q7M9"/>
<dbReference type="InterPro" id="IPR046342">
    <property type="entry name" value="CBS_dom_sf"/>
</dbReference>
<reference evidence="4 5" key="1">
    <citation type="submission" date="2017-05" db="EMBL/GenBank/DDBJ databases">
        <title>Host range expansion of the Methanosphaera genus to humans and monogastric animals involves recent and extensive reduction in genome content.</title>
        <authorList>
            <person name="Hoedt E.C."/>
            <person name="Volmer J.G."/>
            <person name="Parks D.H."/>
            <person name="Rosewarne C.P."/>
            <person name="Denman S.E."/>
            <person name="Mcsweeney C.S."/>
            <person name="O Cuiv P."/>
            <person name="Hugenholtz P."/>
            <person name="Tyson G.W."/>
            <person name="Morrison M."/>
        </authorList>
    </citation>
    <scope>NUCLEOTIDE SEQUENCE [LARGE SCALE GENOMIC DNA]</scope>
    <source>
        <strain evidence="4 5">PA5</strain>
    </source>
</reference>
<feature type="domain" description="CBS" evidence="3">
    <location>
        <begin position="112"/>
        <end position="169"/>
    </location>
</feature>
<comment type="caution">
    <text evidence="4">The sequence shown here is derived from an EMBL/GenBank/DDBJ whole genome shotgun (WGS) entry which is preliminary data.</text>
</comment>
<feature type="domain" description="CBS" evidence="3">
    <location>
        <begin position="175"/>
        <end position="241"/>
    </location>
</feature>
<dbReference type="PANTHER" id="PTHR43080">
    <property type="entry name" value="CBS DOMAIN-CONTAINING PROTEIN CBSX3, MITOCHONDRIAL"/>
    <property type="match status" value="1"/>
</dbReference>
<accession>A0A328Q7M9</accession>
<dbReference type="OMA" id="GSDWAFN"/>
<dbReference type="SMART" id="SM00116">
    <property type="entry name" value="CBS"/>
    <property type="match status" value="4"/>
</dbReference>
<protein>
    <submittedName>
        <fullName evidence="4">CBS domain-containing protein</fullName>
    </submittedName>
</protein>
<dbReference type="EMBL" id="NGJK01000088">
    <property type="protein sequence ID" value="RAP02498.1"/>
    <property type="molecule type" value="Genomic_DNA"/>
</dbReference>
<dbReference type="PANTHER" id="PTHR43080:SF2">
    <property type="entry name" value="CBS DOMAIN-CONTAINING PROTEIN"/>
    <property type="match status" value="1"/>
</dbReference>
<name>A0A328Q7M9_9EURY</name>
<dbReference type="Proteomes" id="UP000248557">
    <property type="component" value="Unassembled WGS sequence"/>
</dbReference>
<feature type="domain" description="CBS" evidence="3">
    <location>
        <begin position="258"/>
        <end position="311"/>
    </location>
</feature>
<dbReference type="RefSeq" id="WP_011406999.1">
    <property type="nucleotide sequence ID" value="NZ_CATZNA010000117.1"/>
</dbReference>
<gene>
    <name evidence="4" type="ORF">CA615_07090</name>
</gene>
<dbReference type="SUPFAM" id="SSF54631">
    <property type="entry name" value="CBS-domain pair"/>
    <property type="match status" value="2"/>
</dbReference>